<dbReference type="Proteomes" id="UP000252706">
    <property type="component" value="Unassembled WGS sequence"/>
</dbReference>
<dbReference type="RefSeq" id="WP_113824166.1">
    <property type="nucleotide sequence ID" value="NZ_QOCE01000035.1"/>
</dbReference>
<dbReference type="InterPro" id="IPR047611">
    <property type="entry name" value="RepABC_RepC"/>
</dbReference>
<dbReference type="InterPro" id="IPR036390">
    <property type="entry name" value="WH_DNA-bd_sf"/>
</dbReference>
<feature type="domain" description="Plasmid replication protein C N-terminal" evidence="3">
    <location>
        <begin position="12"/>
        <end position="182"/>
    </location>
</feature>
<gene>
    <name evidence="5" type="ORF">DS909_14405</name>
</gene>
<name>A0A366WWU4_9RHOB</name>
<dbReference type="EMBL" id="QOCE01000035">
    <property type="protein sequence ID" value="RBW53567.1"/>
    <property type="molecule type" value="Genomic_DNA"/>
</dbReference>
<evidence type="ECO:0000256" key="1">
    <source>
        <dbReference type="SAM" id="Coils"/>
    </source>
</evidence>
<dbReference type="SUPFAM" id="SSF46785">
    <property type="entry name" value="Winged helix' DNA-binding domain"/>
    <property type="match status" value="1"/>
</dbReference>
<evidence type="ECO:0000313" key="5">
    <source>
        <dbReference type="EMBL" id="RBW53567.1"/>
    </source>
</evidence>
<evidence type="ECO:0000256" key="2">
    <source>
        <dbReference type="SAM" id="MobiDB-lite"/>
    </source>
</evidence>
<reference evidence="5 6" key="1">
    <citation type="submission" date="2018-07" db="EMBL/GenBank/DDBJ databases">
        <title>Modular assembly of carbohydrate-degrading microbial communities in the ocean.</title>
        <authorList>
            <person name="Enke T.N."/>
            <person name="Datta M.S."/>
            <person name="Schwartzman J.A."/>
            <person name="Cermak N."/>
            <person name="Schmitz D.A."/>
            <person name="Barrere J."/>
            <person name="Cordero O.X."/>
        </authorList>
    </citation>
    <scope>NUCLEOTIDE SEQUENCE [LARGE SCALE GENOMIC DNA]</scope>
    <source>
        <strain evidence="5 6">C3M10</strain>
    </source>
</reference>
<dbReference type="Pfam" id="PF03428">
    <property type="entry name" value="RP-C"/>
    <property type="match status" value="1"/>
</dbReference>
<proteinExistence type="predicted"/>
<organism evidence="5 6">
    <name type="scientific">Phaeobacter gallaeciensis</name>
    <dbReference type="NCBI Taxonomy" id="60890"/>
    <lineage>
        <taxon>Bacteria</taxon>
        <taxon>Pseudomonadati</taxon>
        <taxon>Pseudomonadota</taxon>
        <taxon>Alphaproteobacteria</taxon>
        <taxon>Rhodobacterales</taxon>
        <taxon>Roseobacteraceae</taxon>
        <taxon>Phaeobacter</taxon>
    </lineage>
</organism>
<dbReference type="Gene3D" id="1.10.10.10">
    <property type="entry name" value="Winged helix-like DNA-binding domain superfamily/Winged helix DNA-binding domain"/>
    <property type="match status" value="1"/>
</dbReference>
<evidence type="ECO:0000259" key="3">
    <source>
        <dbReference type="Pfam" id="PF03428"/>
    </source>
</evidence>
<evidence type="ECO:0000313" key="6">
    <source>
        <dbReference type="Proteomes" id="UP000252706"/>
    </source>
</evidence>
<dbReference type="Pfam" id="PF11800">
    <property type="entry name" value="RP-C_C"/>
    <property type="match status" value="1"/>
</dbReference>
<dbReference type="InterPro" id="IPR005090">
    <property type="entry name" value="RepC_N"/>
</dbReference>
<dbReference type="InterPro" id="IPR021760">
    <property type="entry name" value="RepC_C"/>
</dbReference>
<evidence type="ECO:0000259" key="4">
    <source>
        <dbReference type="Pfam" id="PF11800"/>
    </source>
</evidence>
<protein>
    <submittedName>
        <fullName evidence="5">Replication initiation protein</fullName>
    </submittedName>
</protein>
<dbReference type="NCBIfam" id="NF010396">
    <property type="entry name" value="PRK13824.1"/>
    <property type="match status" value="1"/>
</dbReference>
<accession>A0A366WWU4</accession>
<dbReference type="InterPro" id="IPR036388">
    <property type="entry name" value="WH-like_DNA-bd_sf"/>
</dbReference>
<feature type="coiled-coil region" evidence="1">
    <location>
        <begin position="148"/>
        <end position="175"/>
    </location>
</feature>
<feature type="domain" description="Plasmid replication protein C C-terminal" evidence="4">
    <location>
        <begin position="304"/>
        <end position="403"/>
    </location>
</feature>
<feature type="region of interest" description="Disordered" evidence="2">
    <location>
        <begin position="241"/>
        <end position="296"/>
    </location>
</feature>
<dbReference type="NCBIfam" id="NF040974">
    <property type="entry name" value="RepABC_RepC"/>
    <property type="match status" value="1"/>
</dbReference>
<feature type="compositionally biased region" description="Basic and acidic residues" evidence="2">
    <location>
        <begin position="249"/>
        <end position="261"/>
    </location>
</feature>
<dbReference type="AlphaFoldDB" id="A0A366WWU4"/>
<dbReference type="OrthoDB" id="7488837at2"/>
<comment type="caution">
    <text evidence="5">The sequence shown here is derived from an EMBL/GenBank/DDBJ whole genome shotgun (WGS) entry which is preliminary data.</text>
</comment>
<sequence>MTYNPVTPFRRTLDAAVLKHHSRTQQDLPPSGVNKWEILRELAAARTAFDLSDRDISVLQALISFHQATLLGGNDPDLVVYPSNKSICERLNGMPCSTMRRHLGRLVQAGLLLRRDSPNGKRYARRYGSEKTAFGFDLTPLVQRADEIRDTAETIRAAQEQYTRLRETVSLMRRDLAGLAEYGAELRPDLTVWDQFSDLAILTARDLRRKLPFDALLGIETRLNAALVAARDILEPQETAVLSTTESLSEQHHQNSDKDSYESEQTNITTYIPEVPNKCTSKEDNETPPALPDVEQDHKLPRIPLSMVLATCTELQTYAKGPVRHWHDLVRVAETIHPMMDISPTAWEDAKTAMGPEEAAVVVLCILERFETIRSAGGYLRSLTAKANLGTFSCGPMIMALMRRDAA</sequence>
<keyword evidence="1" id="KW-0175">Coiled coil</keyword>